<dbReference type="Proteomes" id="UP001596405">
    <property type="component" value="Unassembled WGS sequence"/>
</dbReference>
<accession>A0ABW2DTL3</accession>
<dbReference type="RefSeq" id="WP_066621144.1">
    <property type="nucleotide sequence ID" value="NZ_JBHSYQ010000016.1"/>
</dbReference>
<proteinExistence type="predicted"/>
<keyword evidence="2" id="KW-1185">Reference proteome</keyword>
<organism evidence="1 2">
    <name type="scientific">Rufibacter roseus</name>
    <dbReference type="NCBI Taxonomy" id="1567108"/>
    <lineage>
        <taxon>Bacteria</taxon>
        <taxon>Pseudomonadati</taxon>
        <taxon>Bacteroidota</taxon>
        <taxon>Cytophagia</taxon>
        <taxon>Cytophagales</taxon>
        <taxon>Hymenobacteraceae</taxon>
        <taxon>Rufibacter</taxon>
    </lineage>
</organism>
<dbReference type="EMBL" id="JBHSYQ010000016">
    <property type="protein sequence ID" value="MFC6999581.1"/>
    <property type="molecule type" value="Genomic_DNA"/>
</dbReference>
<gene>
    <name evidence="1" type="ORF">ACFQHR_18235</name>
</gene>
<protein>
    <submittedName>
        <fullName evidence="1">Uncharacterized protein</fullName>
    </submittedName>
</protein>
<comment type="caution">
    <text evidence="1">The sequence shown here is derived from an EMBL/GenBank/DDBJ whole genome shotgun (WGS) entry which is preliminary data.</text>
</comment>
<evidence type="ECO:0000313" key="1">
    <source>
        <dbReference type="EMBL" id="MFC6999581.1"/>
    </source>
</evidence>
<name>A0ABW2DTL3_9BACT</name>
<reference evidence="2" key="1">
    <citation type="journal article" date="2019" name="Int. J. Syst. Evol. Microbiol.">
        <title>The Global Catalogue of Microorganisms (GCM) 10K type strain sequencing project: providing services to taxonomists for standard genome sequencing and annotation.</title>
        <authorList>
            <consortium name="The Broad Institute Genomics Platform"/>
            <consortium name="The Broad Institute Genome Sequencing Center for Infectious Disease"/>
            <person name="Wu L."/>
            <person name="Ma J."/>
        </authorList>
    </citation>
    <scope>NUCLEOTIDE SEQUENCE [LARGE SCALE GENOMIC DNA]</scope>
    <source>
        <strain evidence="2">CGMCC 4.7393</strain>
    </source>
</reference>
<evidence type="ECO:0000313" key="2">
    <source>
        <dbReference type="Proteomes" id="UP001596405"/>
    </source>
</evidence>
<sequence length="316" mass="35641">MNIADIITEFGAYYLNSGQNTARLLQLLHRPSTTDTVLTPFFTDDTIYRASQSKMGRVLQPFQKAWTPINDLTFVAIAIEQFKMKIDTQEYPDDLEGTWLGFLAGDGIKREEWPFIKWFVEIHLLPQAKEDYEMFEVYHGVYAAPTNGVAGPAGTSMNGLRKAINDQVTAGRIDPIVLGAVPTDPLALVDYIEAFSDQINKAYWKIPMQLCVNETIERNYYRGCDEKYGKDTNHKELGGKVKYANLTVIGLPSMDGSDKIWATPKNNVLKLGKKTQNMKAMNIQAVDRLVKLFTDWWSGVGILVPEIVFTNDVDLL</sequence>